<dbReference type="GO" id="GO:0016020">
    <property type="term" value="C:membrane"/>
    <property type="evidence" value="ECO:0007669"/>
    <property type="project" value="UniProtKB-SubCell"/>
</dbReference>
<comment type="similarity">
    <text evidence="7">Belongs to the DHHC palmitoyltransferase family.</text>
</comment>
<feature type="transmembrane region" description="Helical" evidence="7">
    <location>
        <begin position="158"/>
        <end position="181"/>
    </location>
</feature>
<organism evidence="10 11">
    <name type="scientific">Apis cerana cerana</name>
    <name type="common">Oriental honeybee</name>
    <dbReference type="NCBI Taxonomy" id="94128"/>
    <lineage>
        <taxon>Eukaryota</taxon>
        <taxon>Metazoa</taxon>
        <taxon>Ecdysozoa</taxon>
        <taxon>Arthropoda</taxon>
        <taxon>Hexapoda</taxon>
        <taxon>Insecta</taxon>
        <taxon>Pterygota</taxon>
        <taxon>Neoptera</taxon>
        <taxon>Endopterygota</taxon>
        <taxon>Hymenoptera</taxon>
        <taxon>Apocrita</taxon>
        <taxon>Aculeata</taxon>
        <taxon>Apoidea</taxon>
        <taxon>Anthophila</taxon>
        <taxon>Apidae</taxon>
        <taxon>Apis</taxon>
    </lineage>
</organism>
<keyword evidence="2 7" id="KW-0808">Transferase</keyword>
<evidence type="ECO:0000256" key="8">
    <source>
        <dbReference type="SAM" id="MobiDB-lite"/>
    </source>
</evidence>
<keyword evidence="11" id="KW-1185">Reference proteome</keyword>
<dbReference type="InterPro" id="IPR001594">
    <property type="entry name" value="Palmitoyltrfase_DHHC"/>
</dbReference>
<keyword evidence="4 7" id="KW-1133">Transmembrane helix</keyword>
<evidence type="ECO:0000259" key="9">
    <source>
        <dbReference type="Pfam" id="PF01529"/>
    </source>
</evidence>
<dbReference type="EC" id="2.3.1.225" evidence="7"/>
<feature type="domain" description="Palmitoyltransferase DHHC" evidence="9">
    <location>
        <begin position="116"/>
        <end position="241"/>
    </location>
</feature>
<dbReference type="EMBL" id="KZ288364">
    <property type="protein sequence ID" value="PBC26895.1"/>
    <property type="molecule type" value="Genomic_DNA"/>
</dbReference>
<keyword evidence="3 7" id="KW-0812">Transmembrane</keyword>
<evidence type="ECO:0000256" key="6">
    <source>
        <dbReference type="ARBA" id="ARBA00023315"/>
    </source>
</evidence>
<name>A0A2A3E5C2_APICC</name>
<evidence type="ECO:0000256" key="1">
    <source>
        <dbReference type="ARBA" id="ARBA00004141"/>
    </source>
</evidence>
<evidence type="ECO:0000256" key="3">
    <source>
        <dbReference type="ARBA" id="ARBA00022692"/>
    </source>
</evidence>
<dbReference type="AlphaFoldDB" id="A0A2A3E5C2"/>
<feature type="transmembrane region" description="Helical" evidence="7">
    <location>
        <begin position="29"/>
        <end position="55"/>
    </location>
</feature>
<keyword evidence="5 7" id="KW-0472">Membrane</keyword>
<comment type="catalytic activity">
    <reaction evidence="7">
        <text>L-cysteinyl-[protein] + hexadecanoyl-CoA = S-hexadecanoyl-L-cysteinyl-[protein] + CoA</text>
        <dbReference type="Rhea" id="RHEA:36683"/>
        <dbReference type="Rhea" id="RHEA-COMP:10131"/>
        <dbReference type="Rhea" id="RHEA-COMP:11032"/>
        <dbReference type="ChEBI" id="CHEBI:29950"/>
        <dbReference type="ChEBI" id="CHEBI:57287"/>
        <dbReference type="ChEBI" id="CHEBI:57379"/>
        <dbReference type="ChEBI" id="CHEBI:74151"/>
        <dbReference type="EC" id="2.3.1.225"/>
    </reaction>
</comment>
<dbReference type="Pfam" id="PF01529">
    <property type="entry name" value="DHHC"/>
    <property type="match status" value="1"/>
</dbReference>
<evidence type="ECO:0000256" key="4">
    <source>
        <dbReference type="ARBA" id="ARBA00022989"/>
    </source>
</evidence>
<protein>
    <recommendedName>
        <fullName evidence="7">Palmitoyltransferase</fullName>
        <ecNumber evidence="7">2.3.1.225</ecNumber>
    </recommendedName>
</protein>
<dbReference type="GO" id="GO:0019706">
    <property type="term" value="F:protein-cysteine S-palmitoyltransferase activity"/>
    <property type="evidence" value="ECO:0007669"/>
    <property type="project" value="UniProtKB-EC"/>
</dbReference>
<feature type="compositionally biased region" description="Basic and acidic residues" evidence="8">
    <location>
        <begin position="797"/>
        <end position="818"/>
    </location>
</feature>
<evidence type="ECO:0000256" key="5">
    <source>
        <dbReference type="ARBA" id="ARBA00023136"/>
    </source>
</evidence>
<dbReference type="PROSITE" id="PS50216">
    <property type="entry name" value="DHHC"/>
    <property type="match status" value="1"/>
</dbReference>
<evidence type="ECO:0000313" key="11">
    <source>
        <dbReference type="Proteomes" id="UP000242457"/>
    </source>
</evidence>
<dbReference type="Proteomes" id="UP000242457">
    <property type="component" value="Unassembled WGS sequence"/>
</dbReference>
<feature type="compositionally biased region" description="Polar residues" evidence="8">
    <location>
        <begin position="614"/>
        <end position="629"/>
    </location>
</feature>
<dbReference type="PANTHER" id="PTHR12246">
    <property type="entry name" value="PALMITOYLTRANSFERASE ZDHHC16"/>
    <property type="match status" value="1"/>
</dbReference>
<sequence length="839" mass="95255">MDYDYMSFHREKDVHNKCYGGRLWCIKDICGIICAILTWLLIIYAEFVVMAVILIPTINTLYSSLNTAIFQSLAFLAFASHLKTMFTDPGAVLKGNATKEMIEQMGFRDGQVIFKCPKCCSIKPDRAHHCSVCQRCIRKMDHHCPWVNNCVGENNQKYFVLFTFYIAGMSLHSLFLCIQQFATCVRQEWKECSTFSPPATVVLLLFLAFEALLFAIFTVVMLGTQLQAIWNDETGIEQLKKEEARWVRNSRWKSIQAVFGRFSIAWFSPFTSPPKGKTKQDSYLYSICAAFISTFLGVETVHSERRQKSKAHLLQLESVNSTNFNVSEITFTTLQPEKLFNQHETYSNTPNVHKLASQTRGAAKNILRIHSTRSIQPRSYPLNRYKVNRRRRQLQHSAAKTKSYDIKENYVENQQFETIQGPAAAFEDGSIRIEPIYRVSKSKNIFDSIVDVIHKIINPSKALGPFVGPFHFPGVGDKVYIRLLEPLNSKHLVIRLISHSPITEIQSTFEKNILPPSELIEHPEISSIDHEPLSLPNNELLKSYGQHSDAIHLSSDSLPSSSNNVGNQIKLTNNFGQKAKVNSAEKHSLRTYKLSFKHGNVNGIQKIRHHKRNPSSITKNNINHISRSKQAGEINKDNLRSDIYQESANNSSSEDDSKLLTVDFQQIQHPINASLFEQISYNTPITPFESFSSDQIFSNPRIQPTSINRQVQSYNESTTPKYSIKFASKNMRYLNLDGSVEPAIKKNGDGGEFKSTEMDPVVSKVPKPVDSHWRVLRGVNLRSKEAIVSANKQSHGGSRERSDRNDDAFFRGVPERSSVESMSRNGSQNSLKSLQVHSE</sequence>
<keyword evidence="6 7" id="KW-0012">Acyltransferase</keyword>
<feature type="transmembrane region" description="Helical" evidence="7">
    <location>
        <begin position="201"/>
        <end position="222"/>
    </location>
</feature>
<dbReference type="STRING" id="94128.A0A2A3E5C2"/>
<reference evidence="10 11" key="1">
    <citation type="submission" date="2014-07" db="EMBL/GenBank/DDBJ databases">
        <title>Genomic and transcriptomic analysis on Apis cerana provide comprehensive insights into honey bee biology.</title>
        <authorList>
            <person name="Diao Q."/>
            <person name="Sun L."/>
            <person name="Zheng H."/>
            <person name="Zheng H."/>
            <person name="Xu S."/>
            <person name="Wang S."/>
            <person name="Zeng Z."/>
            <person name="Hu F."/>
            <person name="Su S."/>
            <person name="Wu J."/>
        </authorList>
    </citation>
    <scope>NUCLEOTIDE SEQUENCE [LARGE SCALE GENOMIC DNA]</scope>
    <source>
        <tissue evidence="10">Pupae without intestine</tissue>
    </source>
</reference>
<accession>A0A2A3E5C2</accession>
<evidence type="ECO:0000313" key="10">
    <source>
        <dbReference type="EMBL" id="PBC26895.1"/>
    </source>
</evidence>
<feature type="region of interest" description="Disordered" evidence="8">
    <location>
        <begin position="613"/>
        <end position="638"/>
    </location>
</feature>
<dbReference type="InterPro" id="IPR039859">
    <property type="entry name" value="PFA4/ZDH16/20/ERF2-like"/>
</dbReference>
<dbReference type="OrthoDB" id="331948at2759"/>
<evidence type="ECO:0000256" key="7">
    <source>
        <dbReference type="RuleBase" id="RU079119"/>
    </source>
</evidence>
<comment type="domain">
    <text evidence="7">The DHHC domain is required for palmitoyltransferase activity.</text>
</comment>
<proteinExistence type="inferred from homology"/>
<feature type="region of interest" description="Disordered" evidence="8">
    <location>
        <begin position="786"/>
        <end position="839"/>
    </location>
</feature>
<feature type="compositionally biased region" description="Polar residues" evidence="8">
    <location>
        <begin position="819"/>
        <end position="839"/>
    </location>
</feature>
<comment type="subcellular location">
    <subcellularLocation>
        <location evidence="1">Membrane</location>
        <topology evidence="1">Multi-pass membrane protein</topology>
    </subcellularLocation>
</comment>
<gene>
    <name evidence="10" type="ORF">APICC_07483</name>
</gene>
<evidence type="ECO:0000256" key="2">
    <source>
        <dbReference type="ARBA" id="ARBA00022679"/>
    </source>
</evidence>